<evidence type="ECO:0000313" key="1">
    <source>
        <dbReference type="EMBL" id="THU59332.1"/>
    </source>
</evidence>
<comment type="caution">
    <text evidence="1">The sequence shown here is derived from an EMBL/GenBank/DDBJ whole genome shotgun (WGS) entry which is preliminary data.</text>
</comment>
<organism evidence="1 2">
    <name type="scientific">Musa balbisiana</name>
    <name type="common">Banana</name>
    <dbReference type="NCBI Taxonomy" id="52838"/>
    <lineage>
        <taxon>Eukaryota</taxon>
        <taxon>Viridiplantae</taxon>
        <taxon>Streptophyta</taxon>
        <taxon>Embryophyta</taxon>
        <taxon>Tracheophyta</taxon>
        <taxon>Spermatophyta</taxon>
        <taxon>Magnoliopsida</taxon>
        <taxon>Liliopsida</taxon>
        <taxon>Zingiberales</taxon>
        <taxon>Musaceae</taxon>
        <taxon>Musa</taxon>
    </lineage>
</organism>
<reference evidence="1 2" key="1">
    <citation type="journal article" date="2019" name="Nat. Plants">
        <title>Genome sequencing of Musa balbisiana reveals subgenome evolution and function divergence in polyploid bananas.</title>
        <authorList>
            <person name="Yao X."/>
        </authorList>
    </citation>
    <scope>NUCLEOTIDE SEQUENCE [LARGE SCALE GENOMIC DNA]</scope>
    <source>
        <strain evidence="2">cv. DH-PKW</strain>
        <tissue evidence="1">Leaves</tissue>
    </source>
</reference>
<proteinExistence type="predicted"/>
<dbReference type="AlphaFoldDB" id="A0A4S8JEL1"/>
<accession>A0A4S8JEL1</accession>
<gene>
    <name evidence="1" type="ORF">C4D60_Mb07t01040</name>
</gene>
<dbReference type="EMBL" id="PYDT01000005">
    <property type="protein sequence ID" value="THU59332.1"/>
    <property type="molecule type" value="Genomic_DNA"/>
</dbReference>
<keyword evidence="2" id="KW-1185">Reference proteome</keyword>
<evidence type="ECO:0000313" key="2">
    <source>
        <dbReference type="Proteomes" id="UP000317650"/>
    </source>
</evidence>
<protein>
    <submittedName>
        <fullName evidence="1">Uncharacterized protein</fullName>
    </submittedName>
</protein>
<sequence length="59" mass="6745">MAIIMRLCGCLTVNYLGSYFTSEAKEARLSKLVRLNQHPSVLEWPLYSKASSKRYGMTM</sequence>
<name>A0A4S8JEL1_MUSBA</name>
<dbReference type="Proteomes" id="UP000317650">
    <property type="component" value="Chromosome 7"/>
</dbReference>